<evidence type="ECO:0000313" key="10">
    <source>
        <dbReference type="Proteomes" id="UP000187203"/>
    </source>
</evidence>
<keyword evidence="7" id="KW-0503">Monooxygenase</keyword>
<dbReference type="Pfam" id="PF00067">
    <property type="entry name" value="p450"/>
    <property type="match status" value="1"/>
</dbReference>
<feature type="region of interest" description="Disordered" evidence="8">
    <location>
        <begin position="124"/>
        <end position="154"/>
    </location>
</feature>
<organism evidence="9 10">
    <name type="scientific">Corchorus olitorius</name>
    <dbReference type="NCBI Taxonomy" id="93759"/>
    <lineage>
        <taxon>Eukaryota</taxon>
        <taxon>Viridiplantae</taxon>
        <taxon>Streptophyta</taxon>
        <taxon>Embryophyta</taxon>
        <taxon>Tracheophyta</taxon>
        <taxon>Spermatophyta</taxon>
        <taxon>Magnoliopsida</taxon>
        <taxon>eudicotyledons</taxon>
        <taxon>Gunneridae</taxon>
        <taxon>Pentapetalae</taxon>
        <taxon>rosids</taxon>
        <taxon>malvids</taxon>
        <taxon>Malvales</taxon>
        <taxon>Malvaceae</taxon>
        <taxon>Grewioideae</taxon>
        <taxon>Apeibeae</taxon>
        <taxon>Corchorus</taxon>
    </lineage>
</organism>
<evidence type="ECO:0000256" key="2">
    <source>
        <dbReference type="ARBA" id="ARBA00010617"/>
    </source>
</evidence>
<keyword evidence="3" id="KW-0349">Heme</keyword>
<dbReference type="GO" id="GO:0005506">
    <property type="term" value="F:iron ion binding"/>
    <property type="evidence" value="ECO:0007669"/>
    <property type="project" value="InterPro"/>
</dbReference>
<keyword evidence="5" id="KW-0560">Oxidoreductase</keyword>
<dbReference type="PANTHER" id="PTHR47944">
    <property type="entry name" value="CYTOCHROME P450 98A9"/>
    <property type="match status" value="1"/>
</dbReference>
<proteinExistence type="inferred from homology"/>
<comment type="caution">
    <text evidence="9">The sequence shown here is derived from an EMBL/GenBank/DDBJ whole genome shotgun (WGS) entry which is preliminary data.</text>
</comment>
<gene>
    <name evidence="9" type="ORF">COLO4_36200</name>
</gene>
<protein>
    <submittedName>
        <fullName evidence="9">Cytochrome P450</fullName>
    </submittedName>
</protein>
<dbReference type="InterPro" id="IPR036396">
    <property type="entry name" value="Cyt_P450_sf"/>
</dbReference>
<dbReference type="GO" id="GO:0020037">
    <property type="term" value="F:heme binding"/>
    <property type="evidence" value="ECO:0007669"/>
    <property type="project" value="InterPro"/>
</dbReference>
<reference evidence="10" key="1">
    <citation type="submission" date="2013-09" db="EMBL/GenBank/DDBJ databases">
        <title>Corchorus olitorius genome sequencing.</title>
        <authorList>
            <person name="Alam M."/>
            <person name="Haque M.S."/>
            <person name="Islam M.S."/>
            <person name="Emdad E.M."/>
            <person name="Islam M.M."/>
            <person name="Ahmed B."/>
            <person name="Halim A."/>
            <person name="Hossen Q.M.M."/>
            <person name="Hossain M.Z."/>
            <person name="Ahmed R."/>
            <person name="Khan M.M."/>
            <person name="Islam R."/>
            <person name="Rashid M.M."/>
            <person name="Khan S.A."/>
            <person name="Rahman M.S."/>
            <person name="Alam M."/>
            <person name="Yahiya A.S."/>
            <person name="Khan M.S."/>
            <person name="Azam M.S."/>
            <person name="Haque T."/>
            <person name="Lashkar M.Z.H."/>
            <person name="Akhand A.I."/>
            <person name="Morshed G."/>
            <person name="Roy S."/>
            <person name="Uddin K.S."/>
            <person name="Rabeya T."/>
            <person name="Hossain A.S."/>
            <person name="Chowdhury A."/>
            <person name="Snigdha A.R."/>
            <person name="Mortoza M.S."/>
            <person name="Matin S.A."/>
            <person name="Hoque S.M.E."/>
            <person name="Islam M.K."/>
            <person name="Roy D.K."/>
            <person name="Haider R."/>
            <person name="Moosa M.M."/>
            <person name="Elias S.M."/>
            <person name="Hasan A.M."/>
            <person name="Jahan S."/>
            <person name="Shafiuddin M."/>
            <person name="Mahmood N."/>
            <person name="Shommy N.S."/>
        </authorList>
    </citation>
    <scope>NUCLEOTIDE SEQUENCE [LARGE SCALE GENOMIC DNA]</scope>
    <source>
        <strain evidence="10">cv. O-4</strain>
    </source>
</reference>
<evidence type="ECO:0000256" key="3">
    <source>
        <dbReference type="ARBA" id="ARBA00022617"/>
    </source>
</evidence>
<keyword evidence="4" id="KW-0479">Metal-binding</keyword>
<keyword evidence="6" id="KW-0408">Iron</keyword>
<comment type="cofactor">
    <cofactor evidence="1">
        <name>heme</name>
        <dbReference type="ChEBI" id="CHEBI:30413"/>
    </cofactor>
</comment>
<dbReference type="GO" id="GO:0004497">
    <property type="term" value="F:monooxygenase activity"/>
    <property type="evidence" value="ECO:0007669"/>
    <property type="project" value="UniProtKB-KW"/>
</dbReference>
<evidence type="ECO:0000256" key="6">
    <source>
        <dbReference type="ARBA" id="ARBA00023004"/>
    </source>
</evidence>
<dbReference type="Gene3D" id="1.10.630.10">
    <property type="entry name" value="Cytochrome P450"/>
    <property type="match status" value="1"/>
</dbReference>
<evidence type="ECO:0000313" key="9">
    <source>
        <dbReference type="EMBL" id="OMO55101.1"/>
    </source>
</evidence>
<dbReference type="PANTHER" id="PTHR47944:SF4">
    <property type="entry name" value="OS09G0441700 PROTEIN"/>
    <property type="match status" value="1"/>
</dbReference>
<dbReference type="GO" id="GO:0016705">
    <property type="term" value="F:oxidoreductase activity, acting on paired donors, with incorporation or reduction of molecular oxygen"/>
    <property type="evidence" value="ECO:0007669"/>
    <property type="project" value="InterPro"/>
</dbReference>
<feature type="compositionally biased region" description="Polar residues" evidence="8">
    <location>
        <begin position="145"/>
        <end position="154"/>
    </location>
</feature>
<dbReference type="Proteomes" id="UP000187203">
    <property type="component" value="Unassembled WGS sequence"/>
</dbReference>
<dbReference type="InterPro" id="IPR001128">
    <property type="entry name" value="Cyt_P450"/>
</dbReference>
<feature type="compositionally biased region" description="Polar residues" evidence="8">
    <location>
        <begin position="124"/>
        <end position="135"/>
    </location>
</feature>
<evidence type="ECO:0000256" key="4">
    <source>
        <dbReference type="ARBA" id="ARBA00022723"/>
    </source>
</evidence>
<evidence type="ECO:0000256" key="5">
    <source>
        <dbReference type="ARBA" id="ARBA00023002"/>
    </source>
</evidence>
<dbReference type="SUPFAM" id="SSF48264">
    <property type="entry name" value="Cytochrome P450"/>
    <property type="match status" value="1"/>
</dbReference>
<evidence type="ECO:0000256" key="8">
    <source>
        <dbReference type="SAM" id="MobiDB-lite"/>
    </source>
</evidence>
<dbReference type="EMBL" id="AWUE01023049">
    <property type="protein sequence ID" value="OMO55101.1"/>
    <property type="molecule type" value="Genomic_DNA"/>
</dbReference>
<dbReference type="AlphaFoldDB" id="A0A1R3GAL0"/>
<dbReference type="OrthoDB" id="1732987at2759"/>
<comment type="similarity">
    <text evidence="2">Belongs to the cytochrome P450 family.</text>
</comment>
<accession>A0A1R3GAL0</accession>
<evidence type="ECO:0000256" key="1">
    <source>
        <dbReference type="ARBA" id="ARBA00001971"/>
    </source>
</evidence>
<sequence>MVGGTGVSHTTTDAMAYLKAVKETFHDQREKYDSLLKRMFQGDDHHVYKAFLDILNRHRENKFINEAHKVKKPEIFAKATEELDRVIGRDRWVEEKDIANLPCIYAIAKETMRLHPVAPIQPGHNSSKCPANVQNMGAAALAASKQPSSSQPNP</sequence>
<evidence type="ECO:0000256" key="7">
    <source>
        <dbReference type="ARBA" id="ARBA00023033"/>
    </source>
</evidence>
<name>A0A1R3GAL0_9ROSI</name>
<dbReference type="STRING" id="93759.A0A1R3GAL0"/>
<keyword evidence="10" id="KW-1185">Reference proteome</keyword>